<name>Q9F0N6_BACAM</name>
<accession>Q9F0N6</accession>
<dbReference type="EMBL" id="AF214552">
    <property type="protein sequence ID" value="AAG41254.1"/>
    <property type="molecule type" value="Genomic_DNA"/>
</dbReference>
<dbReference type="AlphaFoldDB" id="Q9F0N6"/>
<organism evidence="1">
    <name type="scientific">Bacillus amyloliquefaciens</name>
    <name type="common">Bacillus velezensis</name>
    <dbReference type="NCBI Taxonomy" id="1390"/>
    <lineage>
        <taxon>Bacteria</taxon>
        <taxon>Bacillati</taxon>
        <taxon>Bacillota</taxon>
        <taxon>Bacilli</taxon>
        <taxon>Bacillales</taxon>
        <taxon>Bacillaceae</taxon>
        <taxon>Bacillus</taxon>
        <taxon>Bacillus amyloliquefaciens group</taxon>
    </lineage>
</organism>
<evidence type="ECO:0000313" key="1">
    <source>
        <dbReference type="EMBL" id="AAG41254.1"/>
    </source>
</evidence>
<sequence length="50" mass="5305">MAQVINTFDCNAASKSVITRPISSRSSPSARAHNSSSLALKVRLMSISRG</sequence>
<protein>
    <submittedName>
        <fullName evidence="1">Uncharacterized protein</fullName>
    </submittedName>
</protein>
<reference evidence="1" key="1">
    <citation type="submission" date="1999-12" db="EMBL/GenBank/DDBJ databases">
        <authorList>
            <person name="Li J."/>
            <person name="Shao H."/>
            <person name="Zheng X."/>
            <person name="Mao H."/>
        </authorList>
    </citation>
    <scope>NUCLEOTIDE SEQUENCE</scope>
</reference>
<proteinExistence type="predicted"/>